<proteinExistence type="predicted"/>
<evidence type="ECO:0000256" key="2">
    <source>
        <dbReference type="ARBA" id="ARBA00022692"/>
    </source>
</evidence>
<evidence type="ECO:0000256" key="5">
    <source>
        <dbReference type="SAM" id="Phobius"/>
    </source>
</evidence>
<reference evidence="6 7" key="1">
    <citation type="submission" date="2016-12" db="EMBL/GenBank/DDBJ databases">
        <title>Trade-off between light-utilization and light-protection in marine flavobacteria.</title>
        <authorList>
            <person name="Kumagai Y."/>
            <person name="Yoshizawa S."/>
            <person name="Kogure K."/>
            <person name="Iwasaki W."/>
        </authorList>
    </citation>
    <scope>NUCLEOTIDE SEQUENCE [LARGE SCALE GENOMIC DNA]</scope>
    <source>
        <strain evidence="6 7">NBRC 108759</strain>
    </source>
</reference>
<feature type="transmembrane region" description="Helical" evidence="5">
    <location>
        <begin position="16"/>
        <end position="35"/>
    </location>
</feature>
<sequence length="112" mass="12693">MKENKQLLVLTHLSQLLDFVSGIGGFVVPLILWLIKKDEIRDMDEHGKAILNFRISMFIYVLLCIPLILLLGLGAIGLIILGFFYLIFPITNAIKASNNEEPNYPFSITFIK</sequence>
<dbReference type="RefSeq" id="WP_105014834.1">
    <property type="nucleotide sequence ID" value="NZ_MSCN01000001.1"/>
</dbReference>
<comment type="caution">
    <text evidence="6">The sequence shown here is derived from an EMBL/GenBank/DDBJ whole genome shotgun (WGS) entry which is preliminary data.</text>
</comment>
<protein>
    <submittedName>
        <fullName evidence="6">tRNA modification GTPase</fullName>
    </submittedName>
</protein>
<keyword evidence="7" id="KW-1185">Reference proteome</keyword>
<organism evidence="6 7">
    <name type="scientific">Polaribacter porphyrae</name>
    <dbReference type="NCBI Taxonomy" id="1137780"/>
    <lineage>
        <taxon>Bacteria</taxon>
        <taxon>Pseudomonadati</taxon>
        <taxon>Bacteroidota</taxon>
        <taxon>Flavobacteriia</taxon>
        <taxon>Flavobacteriales</taxon>
        <taxon>Flavobacteriaceae</taxon>
    </lineage>
</organism>
<dbReference type="AlphaFoldDB" id="A0A2S7WKW8"/>
<name>A0A2S7WKW8_9FLAO</name>
<keyword evidence="2 5" id="KW-0812">Transmembrane</keyword>
<dbReference type="Pfam" id="PF09685">
    <property type="entry name" value="MamF_MmsF"/>
    <property type="match status" value="1"/>
</dbReference>
<evidence type="ECO:0000256" key="4">
    <source>
        <dbReference type="ARBA" id="ARBA00023136"/>
    </source>
</evidence>
<evidence type="ECO:0000256" key="1">
    <source>
        <dbReference type="ARBA" id="ARBA00004141"/>
    </source>
</evidence>
<dbReference type="InterPro" id="IPR019109">
    <property type="entry name" value="MamF_MmsF"/>
</dbReference>
<feature type="transmembrane region" description="Helical" evidence="5">
    <location>
        <begin position="55"/>
        <end position="88"/>
    </location>
</feature>
<keyword evidence="4 5" id="KW-0472">Membrane</keyword>
<evidence type="ECO:0000256" key="3">
    <source>
        <dbReference type="ARBA" id="ARBA00022989"/>
    </source>
</evidence>
<dbReference type="OrthoDB" id="9808930at2"/>
<dbReference type="EMBL" id="MSCN01000001">
    <property type="protein sequence ID" value="PQJ78250.1"/>
    <property type="molecule type" value="Genomic_DNA"/>
</dbReference>
<comment type="subcellular location">
    <subcellularLocation>
        <location evidence="1">Membrane</location>
        <topology evidence="1">Multi-pass membrane protein</topology>
    </subcellularLocation>
</comment>
<keyword evidence="3 5" id="KW-1133">Transmembrane helix</keyword>
<accession>A0A2S7WKW8</accession>
<dbReference type="Proteomes" id="UP000238882">
    <property type="component" value="Unassembled WGS sequence"/>
</dbReference>
<evidence type="ECO:0000313" key="6">
    <source>
        <dbReference type="EMBL" id="PQJ78250.1"/>
    </source>
</evidence>
<gene>
    <name evidence="6" type="ORF">BTO18_03165</name>
</gene>
<evidence type="ECO:0000313" key="7">
    <source>
        <dbReference type="Proteomes" id="UP000238882"/>
    </source>
</evidence>